<dbReference type="EMBL" id="QUMS01000001">
    <property type="protein sequence ID" value="REG10753.1"/>
    <property type="molecule type" value="Genomic_DNA"/>
</dbReference>
<reference evidence="4 5" key="1">
    <citation type="submission" date="2018-08" db="EMBL/GenBank/DDBJ databases">
        <title>Genomic Encyclopedia of Type Strains, Phase IV (KMG-IV): sequencing the most valuable type-strain genomes for metagenomic binning, comparative biology and taxonomic classification.</title>
        <authorList>
            <person name="Goeker M."/>
        </authorList>
    </citation>
    <scope>NUCLEOTIDE SEQUENCE [LARGE SCALE GENOMIC DNA]</scope>
    <source>
        <strain evidence="4 5">DSM 23923</strain>
    </source>
</reference>
<evidence type="ECO:0000259" key="3">
    <source>
        <dbReference type="Pfam" id="PF00294"/>
    </source>
</evidence>
<keyword evidence="2 4" id="KW-0418">Kinase</keyword>
<sequence length="306" mass="33478">MPNAYSVFIGDVALDEYYKSDYWPTIKDKALVDALPAIPGGMIANAACVSAALGMNVKFLAALNSGAITRFLLDDLEKSGVDTSLVVFDDTLADSKTMIFLVGNEHTVMIPRLGLEYIELTRDKLDILANAQYIYTTPSEIATLHCADMGSEEIIDYCRSKGAKLVYDVDVDYIQDGSEDRYKQLDILFFNEVGFDRYRGTLDQRAAADRLLGYGLELIIVTLAEKGCVVYSKGETIHSPAFEVEIVDVTGAGDTFCSSFLFALSLDKGIKYAAEFANAAASICVSRLGARAGAVSRQEIERIMRL</sequence>
<evidence type="ECO:0000313" key="4">
    <source>
        <dbReference type="EMBL" id="REG10753.1"/>
    </source>
</evidence>
<keyword evidence="1" id="KW-0808">Transferase</keyword>
<dbReference type="PANTHER" id="PTHR10584">
    <property type="entry name" value="SUGAR KINASE"/>
    <property type="match status" value="1"/>
</dbReference>
<evidence type="ECO:0000313" key="5">
    <source>
        <dbReference type="Proteomes" id="UP000256388"/>
    </source>
</evidence>
<gene>
    <name evidence="4" type="ORF">DFR64_0614</name>
</gene>
<dbReference type="GO" id="GO:0016301">
    <property type="term" value="F:kinase activity"/>
    <property type="evidence" value="ECO:0007669"/>
    <property type="project" value="UniProtKB-KW"/>
</dbReference>
<accession>A0A347ZTN6</accession>
<dbReference type="SUPFAM" id="SSF53613">
    <property type="entry name" value="Ribokinase-like"/>
    <property type="match status" value="1"/>
</dbReference>
<comment type="caution">
    <text evidence="4">The sequence shown here is derived from an EMBL/GenBank/DDBJ whole genome shotgun (WGS) entry which is preliminary data.</text>
</comment>
<dbReference type="InterPro" id="IPR029056">
    <property type="entry name" value="Ribokinase-like"/>
</dbReference>
<proteinExistence type="predicted"/>
<evidence type="ECO:0000256" key="1">
    <source>
        <dbReference type="ARBA" id="ARBA00022679"/>
    </source>
</evidence>
<evidence type="ECO:0000256" key="2">
    <source>
        <dbReference type="ARBA" id="ARBA00022777"/>
    </source>
</evidence>
<dbReference type="InterPro" id="IPR011611">
    <property type="entry name" value="PfkB_dom"/>
</dbReference>
<organism evidence="4 5">
    <name type="scientific">Pelolinea submarina</name>
    <dbReference type="NCBI Taxonomy" id="913107"/>
    <lineage>
        <taxon>Bacteria</taxon>
        <taxon>Bacillati</taxon>
        <taxon>Chloroflexota</taxon>
        <taxon>Anaerolineae</taxon>
        <taxon>Anaerolineales</taxon>
        <taxon>Anaerolineaceae</taxon>
        <taxon>Pelolinea</taxon>
    </lineage>
</organism>
<protein>
    <submittedName>
        <fullName evidence="4">Sugar/nucleoside kinase (Ribokinase family)</fullName>
    </submittedName>
</protein>
<dbReference type="AlphaFoldDB" id="A0A347ZTN6"/>
<dbReference type="OrthoDB" id="9775849at2"/>
<feature type="domain" description="Carbohydrate kinase PfkB" evidence="3">
    <location>
        <begin position="30"/>
        <end position="293"/>
    </location>
</feature>
<dbReference type="Pfam" id="PF00294">
    <property type="entry name" value="PfkB"/>
    <property type="match status" value="1"/>
</dbReference>
<dbReference type="RefSeq" id="WP_116223915.1">
    <property type="nucleotide sequence ID" value="NZ_AP018437.1"/>
</dbReference>
<dbReference type="PANTHER" id="PTHR10584:SF166">
    <property type="entry name" value="RIBOKINASE"/>
    <property type="match status" value="1"/>
</dbReference>
<name>A0A347ZTN6_9CHLR</name>
<dbReference type="Gene3D" id="3.40.1190.20">
    <property type="match status" value="1"/>
</dbReference>
<dbReference type="Proteomes" id="UP000256388">
    <property type="component" value="Unassembled WGS sequence"/>
</dbReference>
<keyword evidence="5" id="KW-1185">Reference proteome</keyword>